<feature type="coiled-coil region" evidence="1">
    <location>
        <begin position="68"/>
        <end position="95"/>
    </location>
</feature>
<feature type="region of interest" description="Disordered" evidence="2">
    <location>
        <begin position="239"/>
        <end position="332"/>
    </location>
</feature>
<dbReference type="AlphaFoldDB" id="A0A165LVJ0"/>
<accession>A0A165LVJ0</accession>
<feature type="region of interest" description="Disordered" evidence="2">
    <location>
        <begin position="1"/>
        <end position="49"/>
    </location>
</feature>
<dbReference type="OrthoDB" id="2801097at2759"/>
<feature type="compositionally biased region" description="Basic and acidic residues" evidence="2">
    <location>
        <begin position="264"/>
        <end position="279"/>
    </location>
</feature>
<organism evidence="3 4">
    <name type="scientific">Daedalea quercina L-15889</name>
    <dbReference type="NCBI Taxonomy" id="1314783"/>
    <lineage>
        <taxon>Eukaryota</taxon>
        <taxon>Fungi</taxon>
        <taxon>Dikarya</taxon>
        <taxon>Basidiomycota</taxon>
        <taxon>Agaricomycotina</taxon>
        <taxon>Agaricomycetes</taxon>
        <taxon>Polyporales</taxon>
        <taxon>Fomitopsis</taxon>
    </lineage>
</organism>
<keyword evidence="4" id="KW-1185">Reference proteome</keyword>
<dbReference type="EMBL" id="KV429115">
    <property type="protein sequence ID" value="KZT64901.1"/>
    <property type="molecule type" value="Genomic_DNA"/>
</dbReference>
<feature type="coiled-coil region" evidence="1">
    <location>
        <begin position="132"/>
        <end position="191"/>
    </location>
</feature>
<keyword evidence="1" id="KW-0175">Coiled coil</keyword>
<dbReference type="Proteomes" id="UP000076727">
    <property type="component" value="Unassembled WGS sequence"/>
</dbReference>
<dbReference type="STRING" id="1314783.A0A165LVJ0"/>
<evidence type="ECO:0000313" key="4">
    <source>
        <dbReference type="Proteomes" id="UP000076727"/>
    </source>
</evidence>
<evidence type="ECO:0000256" key="1">
    <source>
        <dbReference type="SAM" id="Coils"/>
    </source>
</evidence>
<evidence type="ECO:0000313" key="3">
    <source>
        <dbReference type="EMBL" id="KZT64901.1"/>
    </source>
</evidence>
<gene>
    <name evidence="3" type="ORF">DAEQUDRAFT_740950</name>
</gene>
<evidence type="ECO:0000256" key="2">
    <source>
        <dbReference type="SAM" id="MobiDB-lite"/>
    </source>
</evidence>
<feature type="compositionally biased region" description="Polar residues" evidence="2">
    <location>
        <begin position="239"/>
        <end position="251"/>
    </location>
</feature>
<name>A0A165LVJ0_9APHY</name>
<protein>
    <submittedName>
        <fullName evidence="3">Uncharacterized protein</fullName>
    </submittedName>
</protein>
<proteinExistence type="predicted"/>
<sequence>MSLNLGKRSKFTQSLRRQGSGSTLSSMGGGTQLEEARASLRSQGDTLTDIEYERDELKVSVGKALAERDDARECAKSLQETLETLRRELAEARQTTGHQDGSLQRHLTEIEASIQSERRAWHLTEEAANRSISHLEHERDALSRSLESTQAESLDARAASAAAREARDALREELIASREELRRRVDELGLLEDRRTAVELGLEALRKAAAMQDELVEFMQGRIRELEGALEAERRQHAQVATGSAIAQQTDGGARPGGPTSGVLREEISEPRELADQQRRRSNLATQRSWFDELGEDKDKDSGAMANGPRRRQGSIEAMPGSLNTQRELDAPSRFWGSGLGSSLGHRTGMGRNIGRLLRAASEPITRLLFTRISV</sequence>
<reference evidence="3 4" key="1">
    <citation type="journal article" date="2016" name="Mol. Biol. Evol.">
        <title>Comparative Genomics of Early-Diverging Mushroom-Forming Fungi Provides Insights into the Origins of Lignocellulose Decay Capabilities.</title>
        <authorList>
            <person name="Nagy L.G."/>
            <person name="Riley R."/>
            <person name="Tritt A."/>
            <person name="Adam C."/>
            <person name="Daum C."/>
            <person name="Floudas D."/>
            <person name="Sun H."/>
            <person name="Yadav J.S."/>
            <person name="Pangilinan J."/>
            <person name="Larsson K.H."/>
            <person name="Matsuura K."/>
            <person name="Barry K."/>
            <person name="Labutti K."/>
            <person name="Kuo R."/>
            <person name="Ohm R.A."/>
            <person name="Bhattacharya S.S."/>
            <person name="Shirouzu T."/>
            <person name="Yoshinaga Y."/>
            <person name="Martin F.M."/>
            <person name="Grigoriev I.V."/>
            <person name="Hibbett D.S."/>
        </authorList>
    </citation>
    <scope>NUCLEOTIDE SEQUENCE [LARGE SCALE GENOMIC DNA]</scope>
    <source>
        <strain evidence="3 4">L-15889</strain>
    </source>
</reference>